<evidence type="ECO:0000313" key="6">
    <source>
        <dbReference type="Proteomes" id="UP001230188"/>
    </source>
</evidence>
<evidence type="ECO:0000256" key="2">
    <source>
        <dbReference type="SAM" id="Coils"/>
    </source>
</evidence>
<dbReference type="PANTHER" id="PTHR24213:SF9">
    <property type="entry name" value="UNCOORDINATED 115A, ISOFORM B-RELATED"/>
    <property type="match status" value="1"/>
</dbReference>
<comment type="caution">
    <text evidence="5">The sequence shown here is derived from an EMBL/GenBank/DDBJ whole genome shotgun (WGS) entry which is preliminary data.</text>
</comment>
<dbReference type="SUPFAM" id="SSF48452">
    <property type="entry name" value="TPR-like"/>
    <property type="match status" value="2"/>
</dbReference>
<dbReference type="InterPro" id="IPR051618">
    <property type="entry name" value="Actin-binding_LIM"/>
</dbReference>
<feature type="coiled-coil region" evidence="2">
    <location>
        <begin position="562"/>
        <end position="627"/>
    </location>
</feature>
<dbReference type="GO" id="GO:0015629">
    <property type="term" value="C:actin cytoskeleton"/>
    <property type="evidence" value="ECO:0007669"/>
    <property type="project" value="TreeGrafter"/>
</dbReference>
<feature type="coiled-coil region" evidence="2">
    <location>
        <begin position="1152"/>
        <end position="1239"/>
    </location>
</feature>
<reference evidence="5" key="1">
    <citation type="submission" date="2023-01" db="EMBL/GenBank/DDBJ databases">
        <title>Metagenome sequencing of chrysophaentin producing Chrysophaeum taylorii.</title>
        <authorList>
            <person name="Davison J."/>
            <person name="Bewley C."/>
        </authorList>
    </citation>
    <scope>NUCLEOTIDE SEQUENCE</scope>
    <source>
        <strain evidence="5">NIES-1699</strain>
    </source>
</reference>
<dbReference type="InterPro" id="IPR036886">
    <property type="entry name" value="Villin_headpiece_dom_sf"/>
</dbReference>
<feature type="region of interest" description="Disordered" evidence="3">
    <location>
        <begin position="515"/>
        <end position="535"/>
    </location>
</feature>
<dbReference type="Pfam" id="PF02209">
    <property type="entry name" value="VHP"/>
    <property type="match status" value="1"/>
</dbReference>
<organism evidence="5 6">
    <name type="scientific">Chrysophaeum taylorii</name>
    <dbReference type="NCBI Taxonomy" id="2483200"/>
    <lineage>
        <taxon>Eukaryota</taxon>
        <taxon>Sar</taxon>
        <taxon>Stramenopiles</taxon>
        <taxon>Ochrophyta</taxon>
        <taxon>Pelagophyceae</taxon>
        <taxon>Pelagomonadales</taxon>
        <taxon>Pelagomonadaceae</taxon>
        <taxon>Chrysophaeum</taxon>
    </lineage>
</organism>
<gene>
    <name evidence="5" type="ORF">CTAYLR_003266</name>
</gene>
<feature type="domain" description="HP" evidence="4">
    <location>
        <begin position="1280"/>
        <end position="1344"/>
    </location>
</feature>
<dbReference type="SMART" id="SM00028">
    <property type="entry name" value="TPR"/>
    <property type="match status" value="3"/>
</dbReference>
<evidence type="ECO:0000256" key="1">
    <source>
        <dbReference type="PROSITE-ProRule" id="PRU00339"/>
    </source>
</evidence>
<keyword evidence="2" id="KW-0175">Coiled coil</keyword>
<dbReference type="EMBL" id="JAQMWT010000443">
    <property type="protein sequence ID" value="KAJ8601207.1"/>
    <property type="molecule type" value="Genomic_DNA"/>
</dbReference>
<evidence type="ECO:0000313" key="5">
    <source>
        <dbReference type="EMBL" id="KAJ8601207.1"/>
    </source>
</evidence>
<dbReference type="Proteomes" id="UP001230188">
    <property type="component" value="Unassembled WGS sequence"/>
</dbReference>
<feature type="repeat" description="TPR" evidence="1">
    <location>
        <begin position="137"/>
        <end position="170"/>
    </location>
</feature>
<dbReference type="Gene3D" id="1.10.950.10">
    <property type="entry name" value="Villin headpiece domain"/>
    <property type="match status" value="1"/>
</dbReference>
<protein>
    <recommendedName>
        <fullName evidence="4">HP domain-containing protein</fullName>
    </recommendedName>
</protein>
<feature type="coiled-coil region" evidence="2">
    <location>
        <begin position="791"/>
        <end position="818"/>
    </location>
</feature>
<evidence type="ECO:0000259" key="4">
    <source>
        <dbReference type="PROSITE" id="PS51089"/>
    </source>
</evidence>
<proteinExistence type="predicted"/>
<dbReference type="GO" id="GO:0030032">
    <property type="term" value="P:lamellipodium assembly"/>
    <property type="evidence" value="ECO:0007669"/>
    <property type="project" value="TreeGrafter"/>
</dbReference>
<dbReference type="InterPro" id="IPR011990">
    <property type="entry name" value="TPR-like_helical_dom_sf"/>
</dbReference>
<feature type="region of interest" description="Disordered" evidence="3">
    <location>
        <begin position="998"/>
        <end position="1023"/>
    </location>
</feature>
<dbReference type="GO" id="GO:0051015">
    <property type="term" value="F:actin filament binding"/>
    <property type="evidence" value="ECO:0007669"/>
    <property type="project" value="TreeGrafter"/>
</dbReference>
<dbReference type="PROSITE" id="PS50005">
    <property type="entry name" value="TPR"/>
    <property type="match status" value="2"/>
</dbReference>
<keyword evidence="6" id="KW-1185">Reference proteome</keyword>
<dbReference type="PROSITE" id="PS51089">
    <property type="entry name" value="HP"/>
    <property type="match status" value="1"/>
</dbReference>
<keyword evidence="1" id="KW-0802">TPR repeat</keyword>
<dbReference type="Gene3D" id="1.25.40.10">
    <property type="entry name" value="Tetratricopeptide repeat domain"/>
    <property type="match status" value="2"/>
</dbReference>
<feature type="repeat" description="TPR" evidence="1">
    <location>
        <begin position="433"/>
        <end position="466"/>
    </location>
</feature>
<dbReference type="SUPFAM" id="SSF47050">
    <property type="entry name" value="VHP, Villin headpiece domain"/>
    <property type="match status" value="1"/>
</dbReference>
<feature type="region of interest" description="Disordered" evidence="3">
    <location>
        <begin position="1260"/>
        <end position="1280"/>
    </location>
</feature>
<sequence>MPPKTASKEMVAANNAAAKGDFEGALKLLEALPDEERASPTGLNIKVISLQKLGRLDEAAEVWKAIAEGPTAPGGQVSERAAQNYKRIRLAQKQRQVNDANKLLNGPHGAEPEDFRKLAKSFEGIDLDEPCSDEIRFLVQHNSGICYLQAGDWLEAAHHLQAALDMHPGDKSMANLQHDVGEALRQAIALQDEETPAASRYASLKGVVESRAQMEDFEGALGRADALLDVATANGFSLFEPHYWRGFAHFKGGNVAEGAEDLTSCIEIAKDPGADLGNIQRSDVPQVLRTAINAIITAGEAALLERNEPEVAHPLFERAVEAIDGCPDIGASEASTREGAALNDAVALSQIGEWGKSKEVLEEQLAIGECDRGWLMLGAVFAEGLKLHERAKDAFERACGLAGQGKASGYAPDPDAWRAVPSAPSRPHAIADFDGLHNLGFSCYKVDCLYDARDAFQSALKVDPNNEKTKSALALILSLLAARERRLDADLDKLGKDARAGESAAADRDAALEALGTHPSSSSSSSSDHDAAAAPPVDAMDALEDRANVLAKKAANEGVDQDETVKEKLDALEDAKRKAKEAVDKCAKGQTDPLAEDVVARRANDEAAELRKAANAALEKARALERTDGDEGNKALREAKDLMEAAAAADERADAALDAAKTAHAAAQEALRDDAVKALEAAKRIADDADAAIEEAAEVKQKEAADAAERDSLHSRADAANKLVNNAAAVADDGGVASSPVALEALAVAKDLEDSARKAIDLAAKGLISNGDAEKAVKKLEDATAPLEAAINDEVARRAREKAEREALRKRADAADDAGTRAKLLAAANSVDGSPDVAAALSKLQKLQKAADDALASDDDDEFGGNSNEAAAAAVAALEEAVPAIQEVVNSRLAAEAKKKAELDALGKRLENAASADEAGNAKARALELADAPDVQEALAKVSNLRKLAAARVADLAGGGGGKCSYGEAAAAVARAESEANELDAIIANRAAEEARKKAESEARKKAEEAKKKREKAERDALEERGKKALAAVEAAKRDAEVDDPTLLDDDDVAAARREAGRLRKLAERALADAAAGKISNVAAAAAVQAAEDAARAFRDALNLARLRRERERERRALRKVVDRSAEKIDGAPKWARQRNFVNAKEYPRDVVEAADELKREALAKLEFAESNPDDVGALEAAKAAVAKAAQAAKDVDKALDDAERAYRSRRKKDADAKEAELRRRLEEEEAAARRKAQSFYDHINRKNMAAMGLGDLVDRTKPANASTTPPPPAVSQQQYDPELVVPYKDLVKGPNFPAGVDPKNRENHLSQAEFEKIFGCDKEKFRKLPGWKRATLKKKAKLF</sequence>
<dbReference type="PANTHER" id="PTHR24213">
    <property type="entry name" value="ACTIN-BINDING LIM PROTEIN"/>
    <property type="match status" value="1"/>
</dbReference>
<accession>A0AAD7UC09</accession>
<evidence type="ECO:0000256" key="3">
    <source>
        <dbReference type="SAM" id="MobiDB-lite"/>
    </source>
</evidence>
<dbReference type="InterPro" id="IPR003128">
    <property type="entry name" value="Villin_headpiece"/>
</dbReference>
<name>A0AAD7UC09_9STRA</name>
<dbReference type="SMART" id="SM00153">
    <property type="entry name" value="VHP"/>
    <property type="match status" value="1"/>
</dbReference>
<dbReference type="GO" id="GO:0007010">
    <property type="term" value="P:cytoskeleton organization"/>
    <property type="evidence" value="ECO:0007669"/>
    <property type="project" value="InterPro"/>
</dbReference>
<dbReference type="InterPro" id="IPR019734">
    <property type="entry name" value="TPR_rpt"/>
</dbReference>